<dbReference type="Proteomes" id="UP000238348">
    <property type="component" value="Chromosome"/>
</dbReference>
<gene>
    <name evidence="1" type="ORF">SOCE26_104330</name>
</gene>
<evidence type="ECO:0008006" key="3">
    <source>
        <dbReference type="Google" id="ProtNLM"/>
    </source>
</evidence>
<dbReference type="EMBL" id="CP012673">
    <property type="protein sequence ID" value="AUX48890.1"/>
    <property type="molecule type" value="Genomic_DNA"/>
</dbReference>
<dbReference type="AlphaFoldDB" id="A0A2L0FBC5"/>
<proteinExistence type="predicted"/>
<protein>
    <recommendedName>
        <fullName evidence="3">RNA polymerase sigma-70 region 2 domain-containing protein</fullName>
    </recommendedName>
</protein>
<accession>A0A2L0FBC5</accession>
<sequence>MKAILAERGLVLATLKSIPKRDRADVEQAVFIAAWNAVRRGKYRPDPREKPRDALRKWLHGIAWRQAGHYLAGHYFDSAYVRRVILDAQPLGRSAGCAGSLVRAWRPSWRRATCSRQSAGSSRCIRRSSWLSTARRRSPGTRGGTG</sequence>
<evidence type="ECO:0000313" key="1">
    <source>
        <dbReference type="EMBL" id="AUX48890.1"/>
    </source>
</evidence>
<name>A0A2L0FBC5_SORCE</name>
<evidence type="ECO:0000313" key="2">
    <source>
        <dbReference type="Proteomes" id="UP000238348"/>
    </source>
</evidence>
<reference evidence="1 2" key="1">
    <citation type="submission" date="2015-09" db="EMBL/GenBank/DDBJ databases">
        <title>Sorangium comparison.</title>
        <authorList>
            <person name="Zaburannyi N."/>
            <person name="Bunk B."/>
            <person name="Overmann J."/>
            <person name="Mueller R."/>
        </authorList>
    </citation>
    <scope>NUCLEOTIDE SEQUENCE [LARGE SCALE GENOMIC DNA]</scope>
    <source>
        <strain evidence="1 2">So ce26</strain>
    </source>
</reference>
<organism evidence="1 2">
    <name type="scientific">Sorangium cellulosum</name>
    <name type="common">Polyangium cellulosum</name>
    <dbReference type="NCBI Taxonomy" id="56"/>
    <lineage>
        <taxon>Bacteria</taxon>
        <taxon>Pseudomonadati</taxon>
        <taxon>Myxococcota</taxon>
        <taxon>Polyangia</taxon>
        <taxon>Polyangiales</taxon>
        <taxon>Polyangiaceae</taxon>
        <taxon>Sorangium</taxon>
    </lineage>
</organism>